<evidence type="ECO:0000313" key="2">
    <source>
        <dbReference type="Proteomes" id="UP001152888"/>
    </source>
</evidence>
<protein>
    <submittedName>
        <fullName evidence="1">Uncharacterized protein</fullName>
    </submittedName>
</protein>
<sequence>MVGSKYRRNWARVRHSINFLYNPLATYLVNAPSKQTSPRDVQPRTPNQEMNAWETSTKERETTMSSHVCSVAKLFF</sequence>
<comment type="caution">
    <text evidence="1">The sequence shown here is derived from an EMBL/GenBank/DDBJ whole genome shotgun (WGS) entry which is preliminary data.</text>
</comment>
<dbReference type="Proteomes" id="UP001152888">
    <property type="component" value="Unassembled WGS sequence"/>
</dbReference>
<dbReference type="AlphaFoldDB" id="A0A9P0JK97"/>
<organism evidence="1 2">
    <name type="scientific">Acanthoscelides obtectus</name>
    <name type="common">Bean weevil</name>
    <name type="synonym">Bruchus obtectus</name>
    <dbReference type="NCBI Taxonomy" id="200917"/>
    <lineage>
        <taxon>Eukaryota</taxon>
        <taxon>Metazoa</taxon>
        <taxon>Ecdysozoa</taxon>
        <taxon>Arthropoda</taxon>
        <taxon>Hexapoda</taxon>
        <taxon>Insecta</taxon>
        <taxon>Pterygota</taxon>
        <taxon>Neoptera</taxon>
        <taxon>Endopterygota</taxon>
        <taxon>Coleoptera</taxon>
        <taxon>Polyphaga</taxon>
        <taxon>Cucujiformia</taxon>
        <taxon>Chrysomeloidea</taxon>
        <taxon>Chrysomelidae</taxon>
        <taxon>Bruchinae</taxon>
        <taxon>Bruchini</taxon>
        <taxon>Acanthoscelides</taxon>
    </lineage>
</organism>
<accession>A0A9P0JK97</accession>
<reference evidence="1" key="1">
    <citation type="submission" date="2022-03" db="EMBL/GenBank/DDBJ databases">
        <authorList>
            <person name="Sayadi A."/>
        </authorList>
    </citation>
    <scope>NUCLEOTIDE SEQUENCE</scope>
</reference>
<evidence type="ECO:0000313" key="1">
    <source>
        <dbReference type="EMBL" id="CAH1954385.1"/>
    </source>
</evidence>
<name>A0A9P0JK97_ACAOB</name>
<gene>
    <name evidence="1" type="ORF">ACAOBT_LOCUS522</name>
</gene>
<dbReference type="EMBL" id="CAKOFQ010006653">
    <property type="protein sequence ID" value="CAH1954385.1"/>
    <property type="molecule type" value="Genomic_DNA"/>
</dbReference>
<proteinExistence type="predicted"/>
<keyword evidence="2" id="KW-1185">Reference proteome</keyword>